<evidence type="ECO:0000256" key="3">
    <source>
        <dbReference type="SAM" id="MobiDB-lite"/>
    </source>
</evidence>
<protein>
    <recommendedName>
        <fullName evidence="4">Acylamino-acid-releasing enzyme N-terminal domain-containing protein</fullName>
    </recommendedName>
</protein>
<dbReference type="PANTHER" id="PTHR42776:SF4">
    <property type="entry name" value="ACYLAMINO-ACID-RELEASING ENZYME"/>
    <property type="match status" value="1"/>
</dbReference>
<dbReference type="Pfam" id="PF19283">
    <property type="entry name" value="APEH_N"/>
    <property type="match status" value="1"/>
</dbReference>
<feature type="compositionally biased region" description="Acidic residues" evidence="3">
    <location>
        <begin position="81"/>
        <end position="102"/>
    </location>
</feature>
<dbReference type="AlphaFoldDB" id="A0A0C2CSW2"/>
<evidence type="ECO:0000259" key="4">
    <source>
        <dbReference type="Pfam" id="PF19283"/>
    </source>
</evidence>
<feature type="domain" description="Acylamino-acid-releasing enzyme N-terminal" evidence="4">
    <location>
        <begin position="273"/>
        <end position="456"/>
    </location>
</feature>
<sequence>MTTQPTHDAVTLKDVPGRRDSILKFLIPNKTPRNSVTEPPQSPSILARLRSFLPQMAAANEALNSGDAEKLDVDVSKVDSDLEESDTSTDDADSSDEIESDEEKNPKVQFDLSLFRAQRTSGETDTDLRPEVDQLPEGFREAEDGESYDEPPADKKPKRLVEELDEYRALKILQRLGFLRAVRNSISTIAMASTTAAEHDVRGLEKLKDIYGDLAQVPVPSSGRIQRSGKFIQVTSVWDNPALPLKKNTKTQRSSVIERVGDTKELRLISTNSLPMTNFESQATAYSRSNSLVAQLITIPDGKDKKQYLRIFDQNEHIEVLCSDLSGQKKHGIIYGGGSGPFSALRFSHGEGHVLYCAERNIKTAQYYDADLEWDNDEKILESNVGKKFELQESWGESCADVKRPVLCIVDILSGIVTVLDQIPVEISPTFAIWAPDDAGVVFFGLRNEPFKLGRIY</sequence>
<dbReference type="PANTHER" id="PTHR42776">
    <property type="entry name" value="SERINE PEPTIDASE S9 FAMILY MEMBER"/>
    <property type="match status" value="1"/>
</dbReference>
<dbReference type="InterPro" id="IPR045550">
    <property type="entry name" value="AARE_N"/>
</dbReference>
<gene>
    <name evidence="5" type="ORF">ANCDUO_17007</name>
</gene>
<accession>A0A0C2CSW2</accession>
<dbReference type="GO" id="GO:0004252">
    <property type="term" value="F:serine-type endopeptidase activity"/>
    <property type="evidence" value="ECO:0007669"/>
    <property type="project" value="TreeGrafter"/>
</dbReference>
<organism evidence="5 6">
    <name type="scientific">Ancylostoma duodenale</name>
    <dbReference type="NCBI Taxonomy" id="51022"/>
    <lineage>
        <taxon>Eukaryota</taxon>
        <taxon>Metazoa</taxon>
        <taxon>Ecdysozoa</taxon>
        <taxon>Nematoda</taxon>
        <taxon>Chromadorea</taxon>
        <taxon>Rhabditida</taxon>
        <taxon>Rhabditina</taxon>
        <taxon>Rhabditomorpha</taxon>
        <taxon>Strongyloidea</taxon>
        <taxon>Ancylostomatidae</taxon>
        <taxon>Ancylostomatinae</taxon>
        <taxon>Ancylostoma</taxon>
    </lineage>
</organism>
<comment type="similarity">
    <text evidence="1">Belongs to the peptidase S9C family.</text>
</comment>
<name>A0A0C2CSW2_9BILA</name>
<keyword evidence="2" id="KW-0378">Hydrolase</keyword>
<evidence type="ECO:0000256" key="2">
    <source>
        <dbReference type="ARBA" id="ARBA00022801"/>
    </source>
</evidence>
<feature type="non-terminal residue" evidence="5">
    <location>
        <position position="457"/>
    </location>
</feature>
<proteinExistence type="inferred from homology"/>
<keyword evidence="6" id="KW-1185">Reference proteome</keyword>
<evidence type="ECO:0000313" key="6">
    <source>
        <dbReference type="Proteomes" id="UP000054047"/>
    </source>
</evidence>
<evidence type="ECO:0000256" key="1">
    <source>
        <dbReference type="ARBA" id="ARBA00010040"/>
    </source>
</evidence>
<dbReference type="Proteomes" id="UP000054047">
    <property type="component" value="Unassembled WGS sequence"/>
</dbReference>
<evidence type="ECO:0000313" key="5">
    <source>
        <dbReference type="EMBL" id="KIH52882.1"/>
    </source>
</evidence>
<dbReference type="OrthoDB" id="416344at2759"/>
<dbReference type="EMBL" id="KN742562">
    <property type="protein sequence ID" value="KIH52882.1"/>
    <property type="molecule type" value="Genomic_DNA"/>
</dbReference>
<reference evidence="5 6" key="1">
    <citation type="submission" date="2013-12" db="EMBL/GenBank/DDBJ databases">
        <title>Draft genome of the parsitic nematode Ancylostoma duodenale.</title>
        <authorList>
            <person name="Mitreva M."/>
        </authorList>
    </citation>
    <scope>NUCLEOTIDE SEQUENCE [LARGE SCALE GENOMIC DNA]</scope>
    <source>
        <strain evidence="5 6">Zhejiang</strain>
    </source>
</reference>
<feature type="region of interest" description="Disordered" evidence="3">
    <location>
        <begin position="76"/>
        <end position="114"/>
    </location>
</feature>